<feature type="domain" description="PCI" evidence="1">
    <location>
        <begin position="50"/>
        <end position="94"/>
    </location>
</feature>
<evidence type="ECO:0000313" key="2">
    <source>
        <dbReference type="EMBL" id="KKN54931.1"/>
    </source>
</evidence>
<gene>
    <name evidence="2" type="ORF">LCGC14_0587530</name>
</gene>
<dbReference type="AlphaFoldDB" id="A0A0F9U0R1"/>
<dbReference type="Pfam" id="PF01399">
    <property type="entry name" value="PCI"/>
    <property type="match status" value="1"/>
</dbReference>
<proteinExistence type="predicted"/>
<dbReference type="InterPro" id="IPR000717">
    <property type="entry name" value="PCI_dom"/>
</dbReference>
<name>A0A0F9U0R1_9ZZZZ</name>
<evidence type="ECO:0000259" key="1">
    <source>
        <dbReference type="Pfam" id="PF01399"/>
    </source>
</evidence>
<comment type="caution">
    <text evidence="2">The sequence shown here is derived from an EMBL/GenBank/DDBJ whole genome shotgun (WGS) entry which is preliminary data.</text>
</comment>
<dbReference type="EMBL" id="LAZR01000907">
    <property type="protein sequence ID" value="KKN54931.1"/>
    <property type="molecule type" value="Genomic_DNA"/>
</dbReference>
<protein>
    <recommendedName>
        <fullName evidence="1">PCI domain-containing protein</fullName>
    </recommendedName>
</protein>
<sequence>MKDNKSDDYEAFGQKMENMGKKIEEAISKLDLEDLGKRIEECFLPRDIDKEQIKKIVKGLILTQKTLPINKLAITLNISNNEAENVIYELVADGIEGVLETEVFKFSNNPDEVISKLNDLIDKL</sequence>
<organism evidence="2">
    <name type="scientific">marine sediment metagenome</name>
    <dbReference type="NCBI Taxonomy" id="412755"/>
    <lineage>
        <taxon>unclassified sequences</taxon>
        <taxon>metagenomes</taxon>
        <taxon>ecological metagenomes</taxon>
    </lineage>
</organism>
<accession>A0A0F9U0R1</accession>
<reference evidence="2" key="1">
    <citation type="journal article" date="2015" name="Nature">
        <title>Complex archaea that bridge the gap between prokaryotes and eukaryotes.</title>
        <authorList>
            <person name="Spang A."/>
            <person name="Saw J.H."/>
            <person name="Jorgensen S.L."/>
            <person name="Zaremba-Niedzwiedzka K."/>
            <person name="Martijn J."/>
            <person name="Lind A.E."/>
            <person name="van Eijk R."/>
            <person name="Schleper C."/>
            <person name="Guy L."/>
            <person name="Ettema T.J."/>
        </authorList>
    </citation>
    <scope>NUCLEOTIDE SEQUENCE</scope>
</reference>